<keyword evidence="4" id="KW-1185">Reference proteome</keyword>
<protein>
    <submittedName>
        <fullName evidence="2 3">Uncharacterized protein</fullName>
    </submittedName>
</protein>
<dbReference type="VEuPathDB" id="FungiDB:GGTG_06312"/>
<reference evidence="2" key="3">
    <citation type="submission" date="2010-09" db="EMBL/GenBank/DDBJ databases">
        <title>Annotation of Gaeumannomyces graminis var. tritici R3-111a-1.</title>
        <authorList>
            <consortium name="The Broad Institute Genome Sequencing Platform"/>
            <person name="Ma L.-J."/>
            <person name="Dead R."/>
            <person name="Young S.K."/>
            <person name="Zeng Q."/>
            <person name="Gargeya S."/>
            <person name="Fitzgerald M."/>
            <person name="Haas B."/>
            <person name="Abouelleil A."/>
            <person name="Alvarado L."/>
            <person name="Arachchi H.M."/>
            <person name="Berlin A."/>
            <person name="Brown A."/>
            <person name="Chapman S.B."/>
            <person name="Chen Z."/>
            <person name="Dunbar C."/>
            <person name="Freedman E."/>
            <person name="Gearin G."/>
            <person name="Gellesch M."/>
            <person name="Goldberg J."/>
            <person name="Griggs A."/>
            <person name="Gujja S."/>
            <person name="Heiman D."/>
            <person name="Howarth C."/>
            <person name="Larson L."/>
            <person name="Lui A."/>
            <person name="MacDonald P.J.P."/>
            <person name="Mehta T."/>
            <person name="Montmayeur A."/>
            <person name="Murphy C."/>
            <person name="Neiman D."/>
            <person name="Pearson M."/>
            <person name="Priest M."/>
            <person name="Roberts A."/>
            <person name="Saif S."/>
            <person name="Shea T."/>
            <person name="Shenoy N."/>
            <person name="Sisk P."/>
            <person name="Stolte C."/>
            <person name="Sykes S."/>
            <person name="Yandava C."/>
            <person name="Wortman J."/>
            <person name="Nusbaum C."/>
            <person name="Birren B."/>
        </authorList>
    </citation>
    <scope>NUCLEOTIDE SEQUENCE</scope>
    <source>
        <strain evidence="2">R3-111a-1</strain>
    </source>
</reference>
<dbReference type="RefSeq" id="XP_009222393.1">
    <property type="nucleotide sequence ID" value="XM_009224129.1"/>
</dbReference>
<name>J3NYG0_GAET3</name>
<dbReference type="EnsemblFungi" id="EJT76393">
    <property type="protein sequence ID" value="EJT76393"/>
    <property type="gene ID" value="GGTG_06312"/>
</dbReference>
<dbReference type="Proteomes" id="UP000006039">
    <property type="component" value="Unassembled WGS sequence"/>
</dbReference>
<gene>
    <name evidence="3" type="primary">20346770</name>
    <name evidence="2" type="ORF">GGTG_06312</name>
</gene>
<evidence type="ECO:0000256" key="1">
    <source>
        <dbReference type="SAM" id="Phobius"/>
    </source>
</evidence>
<dbReference type="GeneID" id="20346770"/>
<reference evidence="3" key="5">
    <citation type="submission" date="2018-04" db="UniProtKB">
        <authorList>
            <consortium name="EnsemblFungi"/>
        </authorList>
    </citation>
    <scope>IDENTIFICATION</scope>
    <source>
        <strain evidence="3">R3-111a-1</strain>
    </source>
</reference>
<dbReference type="OrthoDB" id="5819582at2759"/>
<keyword evidence="1" id="KW-1133">Transmembrane helix</keyword>
<dbReference type="InterPro" id="IPR050879">
    <property type="entry name" value="Acyltransferase_3"/>
</dbReference>
<sequence length="266" mass="30276">MTRDEEKASLLQDDKTLSDIESGAGRAEIETRFPRASRARSAVFFLVPSFLRHNHGLTAAAAVSGRDFRHSRTRMDRLGPTSYLDGMRGVAAFVVFLCHYFYTCFRIAEGWGYGGNDGALTLPVLRLWYQGPPMVASSTPSPSEEFSATLLSFIFRRFFRLFLPTAASTLIVVVLLRMGVYEWTRDFAHDERFMRNVQEMHPERLGSLALQLQDWARAMFEFVHVWDWEPFGGSTAYDVHLWTIPVEFRCSMALFATLVGVGRLHS</sequence>
<dbReference type="AlphaFoldDB" id="J3NYG0"/>
<keyword evidence="1" id="KW-0472">Membrane</keyword>
<reference evidence="4" key="1">
    <citation type="submission" date="2010-07" db="EMBL/GenBank/DDBJ databases">
        <title>The genome sequence of Gaeumannomyces graminis var. tritici strain R3-111a-1.</title>
        <authorList>
            <consortium name="The Broad Institute Genome Sequencing Platform"/>
            <person name="Ma L.-J."/>
            <person name="Dead R."/>
            <person name="Young S."/>
            <person name="Zeng Q."/>
            <person name="Koehrsen M."/>
            <person name="Alvarado L."/>
            <person name="Berlin A."/>
            <person name="Chapman S.B."/>
            <person name="Chen Z."/>
            <person name="Freedman E."/>
            <person name="Gellesch M."/>
            <person name="Goldberg J."/>
            <person name="Griggs A."/>
            <person name="Gujja S."/>
            <person name="Heilman E.R."/>
            <person name="Heiman D."/>
            <person name="Hepburn T."/>
            <person name="Howarth C."/>
            <person name="Jen D."/>
            <person name="Larson L."/>
            <person name="Mehta T."/>
            <person name="Neiman D."/>
            <person name="Pearson M."/>
            <person name="Roberts A."/>
            <person name="Saif S."/>
            <person name="Shea T."/>
            <person name="Shenoy N."/>
            <person name="Sisk P."/>
            <person name="Stolte C."/>
            <person name="Sykes S."/>
            <person name="Walk T."/>
            <person name="White J."/>
            <person name="Yandava C."/>
            <person name="Haas B."/>
            <person name="Nusbaum C."/>
            <person name="Birren B."/>
        </authorList>
    </citation>
    <scope>NUCLEOTIDE SEQUENCE [LARGE SCALE GENOMIC DNA]</scope>
    <source>
        <strain evidence="4">R3-111a-1</strain>
    </source>
</reference>
<dbReference type="STRING" id="644352.J3NYG0"/>
<evidence type="ECO:0000313" key="2">
    <source>
        <dbReference type="EMBL" id="EJT76393.1"/>
    </source>
</evidence>
<reference evidence="2" key="2">
    <citation type="submission" date="2010-07" db="EMBL/GenBank/DDBJ databases">
        <authorList>
            <consortium name="The Broad Institute Genome Sequencing Platform"/>
            <consortium name="Broad Institute Genome Sequencing Center for Infectious Disease"/>
            <person name="Ma L.-J."/>
            <person name="Dead R."/>
            <person name="Young S."/>
            <person name="Zeng Q."/>
            <person name="Koehrsen M."/>
            <person name="Alvarado L."/>
            <person name="Berlin A."/>
            <person name="Chapman S.B."/>
            <person name="Chen Z."/>
            <person name="Freedman E."/>
            <person name="Gellesch M."/>
            <person name="Goldberg J."/>
            <person name="Griggs A."/>
            <person name="Gujja S."/>
            <person name="Heilman E.R."/>
            <person name="Heiman D."/>
            <person name="Hepburn T."/>
            <person name="Howarth C."/>
            <person name="Jen D."/>
            <person name="Larson L."/>
            <person name="Mehta T."/>
            <person name="Neiman D."/>
            <person name="Pearson M."/>
            <person name="Roberts A."/>
            <person name="Saif S."/>
            <person name="Shea T."/>
            <person name="Shenoy N."/>
            <person name="Sisk P."/>
            <person name="Stolte C."/>
            <person name="Sykes S."/>
            <person name="Walk T."/>
            <person name="White J."/>
            <person name="Yandava C."/>
            <person name="Haas B."/>
            <person name="Nusbaum C."/>
            <person name="Birren B."/>
        </authorList>
    </citation>
    <scope>NUCLEOTIDE SEQUENCE</scope>
    <source>
        <strain evidence="2">R3-111a-1</strain>
    </source>
</reference>
<dbReference type="PANTHER" id="PTHR23028:SF134">
    <property type="entry name" value="PUTATIVE (AFU_ORTHOLOGUE AFUA_4G08520)-RELATED"/>
    <property type="match status" value="1"/>
</dbReference>
<feature type="transmembrane region" description="Helical" evidence="1">
    <location>
        <begin position="158"/>
        <end position="176"/>
    </location>
</feature>
<evidence type="ECO:0000313" key="3">
    <source>
        <dbReference type="EnsemblFungi" id="EJT76393"/>
    </source>
</evidence>
<dbReference type="EMBL" id="GL385397">
    <property type="protein sequence ID" value="EJT76393.1"/>
    <property type="molecule type" value="Genomic_DNA"/>
</dbReference>
<keyword evidence="1" id="KW-0812">Transmembrane</keyword>
<reference evidence="3" key="4">
    <citation type="journal article" date="2015" name="G3 (Bethesda)">
        <title>Genome sequences of three phytopathogenic species of the Magnaporthaceae family of fungi.</title>
        <authorList>
            <person name="Okagaki L.H."/>
            <person name="Nunes C.C."/>
            <person name="Sailsbery J."/>
            <person name="Clay B."/>
            <person name="Brown D."/>
            <person name="John T."/>
            <person name="Oh Y."/>
            <person name="Young N."/>
            <person name="Fitzgerald M."/>
            <person name="Haas B.J."/>
            <person name="Zeng Q."/>
            <person name="Young S."/>
            <person name="Adiconis X."/>
            <person name="Fan L."/>
            <person name="Levin J.Z."/>
            <person name="Mitchell T.K."/>
            <person name="Okubara P.A."/>
            <person name="Farman M.L."/>
            <person name="Kohn L.M."/>
            <person name="Birren B."/>
            <person name="Ma L.-J."/>
            <person name="Dean R.A."/>
        </authorList>
    </citation>
    <scope>NUCLEOTIDE SEQUENCE</scope>
    <source>
        <strain evidence="3">R3-111a-1</strain>
    </source>
</reference>
<dbReference type="PANTHER" id="PTHR23028">
    <property type="entry name" value="ACETYLTRANSFERASE"/>
    <property type="match status" value="1"/>
</dbReference>
<proteinExistence type="predicted"/>
<organism evidence="2">
    <name type="scientific">Gaeumannomyces tritici (strain R3-111a-1)</name>
    <name type="common">Wheat and barley take-all root rot fungus</name>
    <name type="synonym">Gaeumannomyces graminis var. tritici</name>
    <dbReference type="NCBI Taxonomy" id="644352"/>
    <lineage>
        <taxon>Eukaryota</taxon>
        <taxon>Fungi</taxon>
        <taxon>Dikarya</taxon>
        <taxon>Ascomycota</taxon>
        <taxon>Pezizomycotina</taxon>
        <taxon>Sordariomycetes</taxon>
        <taxon>Sordariomycetidae</taxon>
        <taxon>Magnaporthales</taxon>
        <taxon>Magnaporthaceae</taxon>
        <taxon>Gaeumannomyces</taxon>
    </lineage>
</organism>
<evidence type="ECO:0000313" key="4">
    <source>
        <dbReference type="Proteomes" id="UP000006039"/>
    </source>
</evidence>
<accession>J3NYG0</accession>
<dbReference type="HOGENOM" id="CLU_1046005_0_0_1"/>
<dbReference type="eggNOG" id="ENOG502RYMZ">
    <property type="taxonomic scope" value="Eukaryota"/>
</dbReference>